<dbReference type="GO" id="GO:0016020">
    <property type="term" value="C:membrane"/>
    <property type="evidence" value="ECO:0007669"/>
    <property type="project" value="UniProtKB-SubCell"/>
</dbReference>
<feature type="transmembrane region" description="Helical" evidence="5">
    <location>
        <begin position="205"/>
        <end position="222"/>
    </location>
</feature>
<evidence type="ECO:0000256" key="5">
    <source>
        <dbReference type="SAM" id="Phobius"/>
    </source>
</evidence>
<evidence type="ECO:0000313" key="7">
    <source>
        <dbReference type="EMBL" id="HGZ42861.1"/>
    </source>
</evidence>
<dbReference type="Pfam" id="PF04893">
    <property type="entry name" value="Yip1"/>
    <property type="match status" value="1"/>
</dbReference>
<reference evidence="7" key="1">
    <citation type="journal article" date="2020" name="mSystems">
        <title>Genome- and Community-Level Interaction Insights into Carbon Utilization and Element Cycling Functions of Hydrothermarchaeota in Hydrothermal Sediment.</title>
        <authorList>
            <person name="Zhou Z."/>
            <person name="Liu Y."/>
            <person name="Xu W."/>
            <person name="Pan J."/>
            <person name="Luo Z.H."/>
            <person name="Li M."/>
        </authorList>
    </citation>
    <scope>NUCLEOTIDE SEQUENCE [LARGE SCALE GENOMIC DNA]</scope>
    <source>
        <strain evidence="7">SpSt-381</strain>
    </source>
</reference>
<dbReference type="AlphaFoldDB" id="A0A832MLH9"/>
<evidence type="ECO:0000256" key="3">
    <source>
        <dbReference type="ARBA" id="ARBA00022989"/>
    </source>
</evidence>
<feature type="transmembrane region" description="Helical" evidence="5">
    <location>
        <begin position="146"/>
        <end position="165"/>
    </location>
</feature>
<accession>A0A832MLH9</accession>
<evidence type="ECO:0000256" key="1">
    <source>
        <dbReference type="ARBA" id="ARBA00004141"/>
    </source>
</evidence>
<feature type="transmembrane region" description="Helical" evidence="5">
    <location>
        <begin position="44"/>
        <end position="62"/>
    </location>
</feature>
<name>A0A832MLH9_UNCEI</name>
<keyword evidence="3 5" id="KW-1133">Transmembrane helix</keyword>
<evidence type="ECO:0000256" key="2">
    <source>
        <dbReference type="ARBA" id="ARBA00022692"/>
    </source>
</evidence>
<keyword evidence="4 5" id="KW-0472">Membrane</keyword>
<keyword evidence="2 5" id="KW-0812">Transmembrane</keyword>
<organism evidence="7">
    <name type="scientific">Eiseniibacteriota bacterium</name>
    <dbReference type="NCBI Taxonomy" id="2212470"/>
    <lineage>
        <taxon>Bacteria</taxon>
        <taxon>Candidatus Eiseniibacteriota</taxon>
    </lineage>
</organism>
<feature type="transmembrane region" description="Helical" evidence="5">
    <location>
        <begin position="229"/>
        <end position="248"/>
    </location>
</feature>
<proteinExistence type="predicted"/>
<evidence type="ECO:0000259" key="6">
    <source>
        <dbReference type="Pfam" id="PF04893"/>
    </source>
</evidence>
<dbReference type="EMBL" id="DSQF01000012">
    <property type="protein sequence ID" value="HGZ42861.1"/>
    <property type="molecule type" value="Genomic_DNA"/>
</dbReference>
<comment type="subcellular location">
    <subcellularLocation>
        <location evidence="1">Membrane</location>
        <topology evidence="1">Multi-pass membrane protein</topology>
    </subcellularLocation>
</comment>
<sequence>MSTAPIPGAPPASAPASLSVLQRFVAIFARPTEAWTGLRERAQWWWPLAVALAVTCAGTLALHERALMPMLTAQWDQAVADGQMPAAQADQMEAFFAGPGGISFLVAQQVVAFLLMTLLVALLVWFGLAFAVGVPMRFRWAFEVTCWSWLVSLPGTLLTYTLAWFKESFEGVRIGFGLLVPEPETPNRMLTALATFLDGLGPFQIWWLVVTILGAAALTGAPRRLVARWLSAIYVVVLLVVAGAAAMFSRGG</sequence>
<protein>
    <recommendedName>
        <fullName evidence="6">Yip1 domain-containing protein</fullName>
    </recommendedName>
</protein>
<feature type="domain" description="Yip1" evidence="6">
    <location>
        <begin position="26"/>
        <end position="243"/>
    </location>
</feature>
<dbReference type="InterPro" id="IPR006977">
    <property type="entry name" value="Yip1_dom"/>
</dbReference>
<comment type="caution">
    <text evidence="7">The sequence shown here is derived from an EMBL/GenBank/DDBJ whole genome shotgun (WGS) entry which is preliminary data.</text>
</comment>
<evidence type="ECO:0000256" key="4">
    <source>
        <dbReference type="ARBA" id="ARBA00023136"/>
    </source>
</evidence>
<gene>
    <name evidence="7" type="ORF">ENR23_05435</name>
</gene>
<feature type="transmembrane region" description="Helical" evidence="5">
    <location>
        <begin position="110"/>
        <end position="134"/>
    </location>
</feature>